<name>A0A0N4WXE3_HAEPC</name>
<organism evidence="3">
    <name type="scientific">Haemonchus placei</name>
    <name type="common">Barber's pole worm</name>
    <dbReference type="NCBI Taxonomy" id="6290"/>
    <lineage>
        <taxon>Eukaryota</taxon>
        <taxon>Metazoa</taxon>
        <taxon>Ecdysozoa</taxon>
        <taxon>Nematoda</taxon>
        <taxon>Chromadorea</taxon>
        <taxon>Rhabditida</taxon>
        <taxon>Rhabditina</taxon>
        <taxon>Rhabditomorpha</taxon>
        <taxon>Strongyloidea</taxon>
        <taxon>Trichostrongylidae</taxon>
        <taxon>Haemonchus</taxon>
    </lineage>
</organism>
<reference evidence="1 2" key="2">
    <citation type="submission" date="2018-11" db="EMBL/GenBank/DDBJ databases">
        <authorList>
            <consortium name="Pathogen Informatics"/>
        </authorList>
    </citation>
    <scope>NUCLEOTIDE SEQUENCE [LARGE SCALE GENOMIC DNA]</scope>
    <source>
        <strain evidence="1 2">MHpl1</strain>
    </source>
</reference>
<evidence type="ECO:0000313" key="1">
    <source>
        <dbReference type="EMBL" id="VDO60181.1"/>
    </source>
</evidence>
<dbReference type="EMBL" id="UZAF01019443">
    <property type="protein sequence ID" value="VDO60181.1"/>
    <property type="molecule type" value="Genomic_DNA"/>
</dbReference>
<accession>A0A0N4WXE3</accession>
<keyword evidence="2" id="KW-1185">Reference proteome</keyword>
<dbReference type="AlphaFoldDB" id="A0A0N4WXE3"/>
<dbReference type="Proteomes" id="UP000268014">
    <property type="component" value="Unassembled WGS sequence"/>
</dbReference>
<protein>
    <submittedName>
        <fullName evidence="1 3">Uncharacterized protein</fullName>
    </submittedName>
</protein>
<dbReference type="OrthoDB" id="10319337at2759"/>
<proteinExistence type="predicted"/>
<evidence type="ECO:0000313" key="2">
    <source>
        <dbReference type="Proteomes" id="UP000268014"/>
    </source>
</evidence>
<sequence>MAKHRALAGENHMLHRLSIIGLPKAYKPLDYISLKPAVSHGTKQMMPHLTSIVIFWSIVNCASSLPDYVDAINLYRDVEGQSDKGTHSKELSYEKKGGFFYDLRMAKNEVEDCVLTEEQGVKESWRNQPSTKKSVYKRMFPNLFGYWCMWTFTTR</sequence>
<dbReference type="OMA" id="IVIFWSI"/>
<evidence type="ECO:0000313" key="3">
    <source>
        <dbReference type="WBParaSite" id="HPLM_0001648401-mRNA-1"/>
    </source>
</evidence>
<gene>
    <name evidence="1" type="ORF">HPLM_LOCUS16476</name>
</gene>
<dbReference type="WBParaSite" id="HPLM_0001648401-mRNA-1">
    <property type="protein sequence ID" value="HPLM_0001648401-mRNA-1"/>
    <property type="gene ID" value="HPLM_0001648401"/>
</dbReference>
<reference evidence="3" key="1">
    <citation type="submission" date="2017-02" db="UniProtKB">
        <authorList>
            <consortium name="WormBaseParasite"/>
        </authorList>
    </citation>
    <scope>IDENTIFICATION</scope>
</reference>